<evidence type="ECO:0000256" key="2">
    <source>
        <dbReference type="ARBA" id="ARBA00022840"/>
    </source>
</evidence>
<evidence type="ECO:0000313" key="9">
    <source>
        <dbReference type="EMBL" id="CAD6909765.1"/>
    </source>
</evidence>
<sequence length="1387" mass="151890">MSADKSTNSAAQNFVVCVRIRSAGNAAGDAGELSSGKGIWKLDHSTNSIVATETHPSRAKRGSSGAADANQTYSFKFDSVLSPAQTTADLFDSNIAPIVNAVVDGYNGTVFAYGQTSSGKTYTMSGTDSEPGVIPRAINEIFRTIADDNAREFLVRVSYLELYNEQLKDLLADRPTPASPIKGGRTHLAQAGGQLRIVEEKGRVTIAGLQEEIVTSTDDVMSLIAKGQDSRHIGATDWNEHSSRSHCVLQVTIESRDKDAAAAGKEVRLSQLNLIDLAGSERAATQIERRKEGAFINKSLLTLGTVISKLTENGASESSAASSSTNANHVPYRDSKLTRILQTSLGGNARVAVICTMSTLPEHAVEALSTLSFGKRCKMVVSHAKRGSIMDDKALLKRYRQELDQLRKELDSKDVAGITSNPSTINLATEHEVHKKALEALGMQKAETEMEVKEMTLKRSELKGQIDHLTRLILTGQRMRTESDSDSSGMLDVGQSPRWRKGRLTESALPLGASPKVKDLNDVFGSTARLPPFEQSSSNLGPADPTGPSPSKSTNFRSSVVEGDLALLRRGLRDARDTHKSTETNQRATISSLEARNAALQNQIAAHEREMDEAEAGWLRIKTERDEYRDALEEALEQRDQLEVAADTEREAKEQAQAELETETARYEERLEEEATRFQTRLDEEIRLLQLVSRFRETSNTDNSSNELKEEVERLSKAKTDAENELERYRQQMETQISDSERARRDAEQAAERYRGEASELARMRGDLEEYRARSSALELELTQSKKRGGAKQMSDPMEFQRRRLEIEEKERSLARREALLAERERAPPPSPRPLPIPGNPQFSPSKTSRPLPTPTPSNASLRTLSDPPSSHAQTTELQQKNATMAAQIRDLEAKLAQAEQELRSNAGAENESKRSSPTPTIAEKMEGFVELQMQVDEQATRIDALTRELAEERNKKTRPLPSIPVSSSPTRSPSKLSQDVTATWNRPGSEAGSSPSRFPVPLAFHRTRTMMALGQTSLERPVPIRGTSIPTSLIAGRPQRAESMGSMREWKKYEGDSSIAQGAHRIGGRPGDPSALTVEDAVKAEREEIARLNQVIASQRILMADLEGSVDKWKERLGAQQQIIDELVQHGENSDKLRKRGSLATVSSSPLKRTSSIPDSPLPETPALPIPDLQLADSSNGTRPLPVPQQARDLPNPWSQSPSVASEYSSARSGSPICGSILSRDGSVRSTAASMQENRPLMRQGSVKGLMIGQPYVGDYALRTRTQSDVGRSDDGMSVCSGKTSKYDLMATHGSSRPSPISVLIPEAAESSSAGGLSVPAQRKPRRQTIEADMAMLQGTPLVQRSKSKLLESPAGSKPPRSRTASKEIRELLNGNGKRAASEWYI</sequence>
<keyword evidence="3 6" id="KW-0175">Coiled coil</keyword>
<dbReference type="PROSITE" id="PS00411">
    <property type="entry name" value="KINESIN_MOTOR_1"/>
    <property type="match status" value="1"/>
</dbReference>
<feature type="domain" description="Kinesin motor" evidence="8">
    <location>
        <begin position="13"/>
        <end position="380"/>
    </location>
</feature>
<dbReference type="PRINTS" id="PR00380">
    <property type="entry name" value="KINESINHEAVY"/>
</dbReference>
<feature type="region of interest" description="Disordered" evidence="7">
    <location>
        <begin position="696"/>
        <end position="763"/>
    </location>
</feature>
<dbReference type="InterPro" id="IPR027417">
    <property type="entry name" value="P-loop_NTPase"/>
</dbReference>
<dbReference type="GO" id="GO:0008017">
    <property type="term" value="F:microtubule binding"/>
    <property type="evidence" value="ECO:0007669"/>
    <property type="project" value="InterPro"/>
</dbReference>
<dbReference type="Proteomes" id="UP000836402">
    <property type="component" value="Unassembled WGS sequence"/>
</dbReference>
<gene>
    <name evidence="10" type="ORF">A4X03_0g384</name>
    <name evidence="9" type="ORF">JKIAZH3_G9487</name>
</gene>
<feature type="binding site" evidence="5">
    <location>
        <begin position="114"/>
        <end position="121"/>
    </location>
    <ligand>
        <name>ATP</name>
        <dbReference type="ChEBI" id="CHEBI:30616"/>
    </ligand>
</feature>
<protein>
    <recommendedName>
        <fullName evidence="8">Kinesin motor domain-containing protein</fullName>
    </recommendedName>
</protein>
<dbReference type="SMART" id="SM00129">
    <property type="entry name" value="KISc"/>
    <property type="match status" value="1"/>
</dbReference>
<dbReference type="InterPro" id="IPR019821">
    <property type="entry name" value="Kinesin_motor_CS"/>
</dbReference>
<evidence type="ECO:0000256" key="6">
    <source>
        <dbReference type="SAM" id="Coils"/>
    </source>
</evidence>
<feature type="region of interest" description="Disordered" evidence="7">
    <location>
        <begin position="779"/>
        <end position="921"/>
    </location>
</feature>
<feature type="region of interest" description="Disordered" evidence="7">
    <location>
        <begin position="477"/>
        <end position="501"/>
    </location>
</feature>
<evidence type="ECO:0000256" key="3">
    <source>
        <dbReference type="ARBA" id="ARBA00023054"/>
    </source>
</evidence>
<dbReference type="Gene3D" id="3.40.850.10">
    <property type="entry name" value="Kinesin motor domain"/>
    <property type="match status" value="1"/>
</dbReference>
<dbReference type="InterPro" id="IPR027640">
    <property type="entry name" value="Kinesin-like_fam"/>
</dbReference>
<feature type="region of interest" description="Disordered" evidence="7">
    <location>
        <begin position="1335"/>
        <end position="1387"/>
    </location>
</feature>
<evidence type="ECO:0000313" key="12">
    <source>
        <dbReference type="Proteomes" id="UP000836402"/>
    </source>
</evidence>
<dbReference type="PANTHER" id="PTHR47968">
    <property type="entry name" value="CENTROMERE PROTEIN E"/>
    <property type="match status" value="1"/>
</dbReference>
<reference evidence="9" key="3">
    <citation type="submission" date="2020-10" db="EMBL/GenBank/DDBJ databases">
        <authorList>
            <person name="Sedaghatjoo S."/>
        </authorList>
    </citation>
    <scope>NUCLEOTIDE SEQUENCE</scope>
    <source>
        <strain evidence="9">AZH3</strain>
    </source>
</reference>
<keyword evidence="4 5" id="KW-0505">Motor protein</keyword>
<dbReference type="EMBL" id="CAJHJG010001159">
    <property type="protein sequence ID" value="CAD6909765.1"/>
    <property type="molecule type" value="Genomic_DNA"/>
</dbReference>
<accession>A0A177V4X3</accession>
<organism evidence="10 11">
    <name type="scientific">Tilletia caries</name>
    <name type="common">wheat bunt fungus</name>
    <dbReference type="NCBI Taxonomy" id="13290"/>
    <lineage>
        <taxon>Eukaryota</taxon>
        <taxon>Fungi</taxon>
        <taxon>Dikarya</taxon>
        <taxon>Basidiomycota</taxon>
        <taxon>Ustilaginomycotina</taxon>
        <taxon>Exobasidiomycetes</taxon>
        <taxon>Tilletiales</taxon>
        <taxon>Tilletiaceae</taxon>
        <taxon>Tilletia</taxon>
    </lineage>
</organism>
<name>A0A177V4X3_9BASI</name>
<dbReference type="EMBL" id="LWDD02000021">
    <property type="protein sequence ID" value="KAE8265260.1"/>
    <property type="molecule type" value="Genomic_DNA"/>
</dbReference>
<feature type="coiled-coil region" evidence="6">
    <location>
        <begin position="389"/>
        <end position="472"/>
    </location>
</feature>
<feature type="compositionally biased region" description="Basic and acidic residues" evidence="7">
    <location>
        <begin position="739"/>
        <end position="763"/>
    </location>
</feature>
<feature type="compositionally biased region" description="Polar residues" evidence="7">
    <location>
        <begin position="842"/>
        <end position="885"/>
    </location>
</feature>
<feature type="compositionally biased region" description="Polar residues" evidence="7">
    <location>
        <begin position="1198"/>
        <end position="1214"/>
    </location>
</feature>
<feature type="compositionally biased region" description="Pro residues" evidence="7">
    <location>
        <begin position="828"/>
        <end position="839"/>
    </location>
</feature>
<evidence type="ECO:0000256" key="5">
    <source>
        <dbReference type="PROSITE-ProRule" id="PRU00283"/>
    </source>
</evidence>
<evidence type="ECO:0000259" key="8">
    <source>
        <dbReference type="PROSITE" id="PS50067"/>
    </source>
</evidence>
<dbReference type="GO" id="GO:0003777">
    <property type="term" value="F:microtubule motor activity"/>
    <property type="evidence" value="ECO:0007669"/>
    <property type="project" value="InterPro"/>
</dbReference>
<feature type="compositionally biased region" description="Pro residues" evidence="7">
    <location>
        <begin position="1161"/>
        <end position="1170"/>
    </location>
</feature>
<feature type="region of interest" description="Disordered" evidence="7">
    <location>
        <begin position="1133"/>
        <end position="1224"/>
    </location>
</feature>
<feature type="compositionally biased region" description="Polar residues" evidence="7">
    <location>
        <begin position="549"/>
        <end position="558"/>
    </location>
</feature>
<feature type="region of interest" description="Disordered" evidence="7">
    <location>
        <begin position="951"/>
        <end position="1000"/>
    </location>
</feature>
<dbReference type="Proteomes" id="UP000077671">
    <property type="component" value="Unassembled WGS sequence"/>
</dbReference>
<evidence type="ECO:0000256" key="4">
    <source>
        <dbReference type="ARBA" id="ARBA00023175"/>
    </source>
</evidence>
<evidence type="ECO:0000313" key="11">
    <source>
        <dbReference type="Proteomes" id="UP000077671"/>
    </source>
</evidence>
<dbReference type="InterPro" id="IPR001752">
    <property type="entry name" value="Kinesin_motor_dom"/>
</dbReference>
<keyword evidence="1 5" id="KW-0547">Nucleotide-binding</keyword>
<feature type="compositionally biased region" description="Polar residues" evidence="7">
    <location>
        <begin position="979"/>
        <end position="997"/>
    </location>
</feature>
<dbReference type="PANTHER" id="PTHR47968:SF75">
    <property type="entry name" value="CENTROMERE-ASSOCIATED PROTEIN E"/>
    <property type="match status" value="1"/>
</dbReference>
<dbReference type="Pfam" id="PF00225">
    <property type="entry name" value="Kinesin"/>
    <property type="match status" value="1"/>
</dbReference>
<reference evidence="10" key="2">
    <citation type="journal article" date="2019" name="IMA Fungus">
        <title>Genome sequencing and comparison of five Tilletia species to identify candidate genes for the detection of regulated species infecting wheat.</title>
        <authorList>
            <person name="Nguyen H.D.T."/>
            <person name="Sultana T."/>
            <person name="Kesanakurti P."/>
            <person name="Hambleton S."/>
        </authorList>
    </citation>
    <scope>NUCLEOTIDE SEQUENCE</scope>
    <source>
        <strain evidence="10">DAOMC 238032</strain>
    </source>
</reference>
<dbReference type="InterPro" id="IPR036961">
    <property type="entry name" value="Kinesin_motor_dom_sf"/>
</dbReference>
<dbReference type="GO" id="GO:0007018">
    <property type="term" value="P:microtubule-based movement"/>
    <property type="evidence" value="ECO:0007669"/>
    <property type="project" value="InterPro"/>
</dbReference>
<reference evidence="10" key="1">
    <citation type="submission" date="2016-04" db="EMBL/GenBank/DDBJ databases">
        <authorList>
            <person name="Nguyen H.D."/>
            <person name="Kesanakurti P."/>
            <person name="Cullis J."/>
            <person name="Levesque C.A."/>
            <person name="Hambleton S."/>
        </authorList>
    </citation>
    <scope>NUCLEOTIDE SEQUENCE</scope>
    <source>
        <strain evidence="10">DAOMC 238032</strain>
    </source>
</reference>
<comment type="similarity">
    <text evidence="5">Belongs to the TRAFAC class myosin-kinesin ATPase superfamily. Kinesin family.</text>
</comment>
<evidence type="ECO:0000313" key="10">
    <source>
        <dbReference type="EMBL" id="KAE8265260.1"/>
    </source>
</evidence>
<feature type="compositionally biased region" description="Basic and acidic residues" evidence="7">
    <location>
        <begin position="707"/>
        <end position="731"/>
    </location>
</feature>
<feature type="compositionally biased region" description="Polar residues" evidence="7">
    <location>
        <begin position="1145"/>
        <end position="1159"/>
    </location>
</feature>
<dbReference type="GO" id="GO:0005524">
    <property type="term" value="F:ATP binding"/>
    <property type="evidence" value="ECO:0007669"/>
    <property type="project" value="UniProtKB-UniRule"/>
</dbReference>
<feature type="compositionally biased region" description="Basic and acidic residues" evidence="7">
    <location>
        <begin position="799"/>
        <end position="827"/>
    </location>
</feature>
<evidence type="ECO:0000256" key="7">
    <source>
        <dbReference type="SAM" id="MobiDB-lite"/>
    </source>
</evidence>
<evidence type="ECO:0000256" key="1">
    <source>
        <dbReference type="ARBA" id="ARBA00022741"/>
    </source>
</evidence>
<keyword evidence="2 5" id="KW-0067">ATP-binding</keyword>
<dbReference type="PROSITE" id="PS50067">
    <property type="entry name" value="KINESIN_MOTOR_2"/>
    <property type="match status" value="1"/>
</dbReference>
<keyword evidence="12" id="KW-1185">Reference proteome</keyword>
<proteinExistence type="inferred from homology"/>
<feature type="compositionally biased region" description="Low complexity" evidence="7">
    <location>
        <begin position="964"/>
        <end position="978"/>
    </location>
</feature>
<comment type="caution">
    <text evidence="10">The sequence shown here is derived from an EMBL/GenBank/DDBJ whole genome shotgun (WGS) entry which is preliminary data.</text>
</comment>
<feature type="region of interest" description="Disordered" evidence="7">
    <location>
        <begin position="526"/>
        <end position="560"/>
    </location>
</feature>
<dbReference type="SUPFAM" id="SSF52540">
    <property type="entry name" value="P-loop containing nucleoside triphosphate hydrolases"/>
    <property type="match status" value="1"/>
</dbReference>